<evidence type="ECO:0000313" key="1">
    <source>
        <dbReference type="EMBL" id="QGF21997.1"/>
    </source>
</evidence>
<accession>A0A5Q2F7W4</accession>
<sequence>MNFADPIDEAAAREQQLIEVALANRKAPEPPSPVCKNADCGEPSRPGTSYCCAECREDSEKWQRAIQQRRVA</sequence>
<dbReference type="EMBL" id="MN602881">
    <property type="protein sequence ID" value="QGF21997.1"/>
    <property type="molecule type" value="Genomic_DNA"/>
</dbReference>
<dbReference type="KEGG" id="vg:77943238"/>
<reference evidence="1 2" key="1">
    <citation type="submission" date="2019-10" db="EMBL/GenBank/DDBJ databases">
        <title>Complete genome sequence of Erwinia phage Midgardsormr38.</title>
        <authorList>
            <person name="Dislers A."/>
            <person name="Zrelovs N."/>
            <person name="Kazaks A."/>
        </authorList>
    </citation>
    <scope>NUCLEOTIDE SEQUENCE [LARGE SCALE GENOMIC DNA]</scope>
</reference>
<dbReference type="GeneID" id="77943238"/>
<evidence type="ECO:0000313" key="2">
    <source>
        <dbReference type="Proteomes" id="UP000349651"/>
    </source>
</evidence>
<dbReference type="Proteomes" id="UP000349651">
    <property type="component" value="Segment"/>
</dbReference>
<proteinExistence type="predicted"/>
<organism evidence="1 2">
    <name type="scientific">Erwinia phage Midgardsormr38</name>
    <dbReference type="NCBI Taxonomy" id="2663326"/>
    <lineage>
        <taxon>Viruses</taxon>
        <taxon>Duplodnaviria</taxon>
        <taxon>Heunggongvirae</taxon>
        <taxon>Uroviricota</taxon>
        <taxon>Caudoviricetes</taxon>
        <taxon>Midgardsormrvirus</taxon>
        <taxon>Midgardsormrvirus midgardsormr38</taxon>
    </lineage>
</organism>
<name>A0A5Q2F7W4_9CAUD</name>
<dbReference type="RefSeq" id="YP_010667126.1">
    <property type="nucleotide sequence ID" value="NC_070949.1"/>
</dbReference>
<keyword evidence="2" id="KW-1185">Reference proteome</keyword>
<protein>
    <submittedName>
        <fullName evidence="1">Uncharacterized protein</fullName>
    </submittedName>
</protein>